<comment type="caution">
    <text evidence="2">The sequence shown here is derived from an EMBL/GenBank/DDBJ whole genome shotgun (WGS) entry which is preliminary data.</text>
</comment>
<gene>
    <name evidence="2" type="ORF">MFU01_53040</name>
    <name evidence="3" type="ORF">SAMN05443572_110131</name>
</gene>
<dbReference type="Proteomes" id="UP000183760">
    <property type="component" value="Unassembled WGS sequence"/>
</dbReference>
<name>A0A511T8C2_MYXFU</name>
<sequence>MSNSLSIATVTATLRTLLFNHLQVDTPDVTVTTLPPDKARARDATHHQLNIFLFQVGHDAALRNTTFPHHVKPGESGHPPLALRLTYLLTPYAPSDDDVESHKLLGKAMNVLHDHPLLGSEELRVAVPGNDLHRQAERVRITSEPLSLEELSKLWTMFQTQYRVSVVYQVSVVLIESTRPRATPLPVLRPVLSVQPDTLPPFPLLEAITPPQQQASARLGDVLVLTGQHLAGNTVGVRFQHPLWTTPVTRPAADVTAARLTTSIPNDAANWPAGTYAVSVIVTDTNGVEHASPTLPLTLAPRILSLTPSPVPRGPDGEVTLTATFSPRVRPDQRVSLLLGGKELPAPERVAAVDNLTFTGRGFTAGDHHVRLRVDGVDSLLIDRSQTPPVFDPTQRVSVT</sequence>
<protein>
    <recommendedName>
        <fullName evidence="1">Pvc16 N-terminal domain-containing protein</fullName>
    </recommendedName>
</protein>
<evidence type="ECO:0000313" key="4">
    <source>
        <dbReference type="Proteomes" id="UP000183760"/>
    </source>
</evidence>
<reference evidence="2 5" key="2">
    <citation type="submission" date="2019-07" db="EMBL/GenBank/DDBJ databases">
        <title>Whole genome shotgun sequence of Myxococcus fulvus NBRC 100333.</title>
        <authorList>
            <person name="Hosoyama A."/>
            <person name="Uohara A."/>
            <person name="Ohji S."/>
            <person name="Ichikawa N."/>
        </authorList>
    </citation>
    <scope>NUCLEOTIDE SEQUENCE [LARGE SCALE GENOMIC DNA]</scope>
    <source>
        <strain evidence="2 5">NBRC 100333</strain>
    </source>
</reference>
<dbReference type="Proteomes" id="UP000321514">
    <property type="component" value="Unassembled WGS sequence"/>
</dbReference>
<proteinExistence type="predicted"/>
<dbReference type="EMBL" id="BJXR01000037">
    <property type="protein sequence ID" value="GEN10267.1"/>
    <property type="molecule type" value="Genomic_DNA"/>
</dbReference>
<dbReference type="Pfam" id="PF14065">
    <property type="entry name" value="Pvc16_N"/>
    <property type="match status" value="1"/>
</dbReference>
<organism evidence="2 5">
    <name type="scientific">Myxococcus fulvus</name>
    <dbReference type="NCBI Taxonomy" id="33"/>
    <lineage>
        <taxon>Bacteria</taxon>
        <taxon>Pseudomonadati</taxon>
        <taxon>Myxococcota</taxon>
        <taxon>Myxococcia</taxon>
        <taxon>Myxococcales</taxon>
        <taxon>Cystobacterineae</taxon>
        <taxon>Myxococcaceae</taxon>
        <taxon>Myxococcus</taxon>
    </lineage>
</organism>
<dbReference type="STRING" id="1334629.MFUL124B02_13995"/>
<reference evidence="3 4" key="1">
    <citation type="submission" date="2016-10" db="EMBL/GenBank/DDBJ databases">
        <authorList>
            <person name="Varghese N."/>
            <person name="Submissions S."/>
        </authorList>
    </citation>
    <scope>NUCLEOTIDE SEQUENCE [LARGE SCALE GENOMIC DNA]</scope>
    <source>
        <strain evidence="3 4">DSM 16525</strain>
    </source>
</reference>
<dbReference type="AlphaFoldDB" id="A0A511T8C2"/>
<dbReference type="InterPro" id="IPR025351">
    <property type="entry name" value="Pvc16_N"/>
</dbReference>
<keyword evidence="4" id="KW-1185">Reference proteome</keyword>
<evidence type="ECO:0000313" key="2">
    <source>
        <dbReference type="EMBL" id="GEN10267.1"/>
    </source>
</evidence>
<dbReference type="EMBL" id="FOIB01000010">
    <property type="protein sequence ID" value="SEU34816.1"/>
    <property type="molecule type" value="Genomic_DNA"/>
</dbReference>
<dbReference type="RefSeq" id="WP_074957756.1">
    <property type="nucleotide sequence ID" value="NZ_BJXR01000037.1"/>
</dbReference>
<evidence type="ECO:0000313" key="3">
    <source>
        <dbReference type="EMBL" id="SEU34816.1"/>
    </source>
</evidence>
<evidence type="ECO:0000313" key="5">
    <source>
        <dbReference type="Proteomes" id="UP000321514"/>
    </source>
</evidence>
<dbReference type="OrthoDB" id="527247at2"/>
<accession>A0A511T8C2</accession>
<evidence type="ECO:0000259" key="1">
    <source>
        <dbReference type="Pfam" id="PF14065"/>
    </source>
</evidence>
<feature type="domain" description="Pvc16 N-terminal" evidence="1">
    <location>
        <begin position="9"/>
        <end position="188"/>
    </location>
</feature>